<feature type="non-terminal residue" evidence="14">
    <location>
        <position position="1"/>
    </location>
</feature>
<evidence type="ECO:0000256" key="2">
    <source>
        <dbReference type="ARBA" id="ARBA00004524"/>
    </source>
</evidence>
<sequence length="265" mass="30476">MFVTELFTGPLLITFSIGITSLLFLYWYYTRNFDYWKKKGIPYVEAVPFFGSTYSLLWKPYHEIEFERYLKYGPLYGHFEGSRPLLSVADLKLVREILVKEFPSFSNRREVISGNVVVDNILSKLKGEDWKRVRSIVSQTFSTGKIRRMVNVVKDCSQTLVKNFKNITETGKPVNVREIYGAFTMDVIASSAFSTKLDSHNDPQNRFVQAGRKGFSTNFSLRSALYQVIPGLMKALGIPHISPDATDFFKDVTLQIMEERKRSGQ</sequence>
<dbReference type="EMBL" id="BMAW01049076">
    <property type="protein sequence ID" value="GFS69109.1"/>
    <property type="molecule type" value="Genomic_DNA"/>
</dbReference>
<organism evidence="14 15">
    <name type="scientific">Nephila pilipes</name>
    <name type="common">Giant wood spider</name>
    <name type="synonym">Nephila maculata</name>
    <dbReference type="NCBI Taxonomy" id="299642"/>
    <lineage>
        <taxon>Eukaryota</taxon>
        <taxon>Metazoa</taxon>
        <taxon>Ecdysozoa</taxon>
        <taxon>Arthropoda</taxon>
        <taxon>Chelicerata</taxon>
        <taxon>Arachnida</taxon>
        <taxon>Araneae</taxon>
        <taxon>Araneomorphae</taxon>
        <taxon>Entelegynae</taxon>
        <taxon>Araneoidea</taxon>
        <taxon>Nephilidae</taxon>
        <taxon>Nephila</taxon>
    </lineage>
</organism>
<dbReference type="SUPFAM" id="SSF48264">
    <property type="entry name" value="Cytochrome P450"/>
    <property type="match status" value="1"/>
</dbReference>
<evidence type="ECO:0000256" key="12">
    <source>
        <dbReference type="ARBA" id="ARBA00023136"/>
    </source>
</evidence>
<accession>A0A8X6T227</accession>
<dbReference type="Proteomes" id="UP000887013">
    <property type="component" value="Unassembled WGS sequence"/>
</dbReference>
<keyword evidence="13" id="KW-0812">Transmembrane</keyword>
<dbReference type="Pfam" id="PF00067">
    <property type="entry name" value="p450"/>
    <property type="match status" value="1"/>
</dbReference>
<dbReference type="GO" id="GO:0008395">
    <property type="term" value="F:steroid hydroxylase activity"/>
    <property type="evidence" value="ECO:0007669"/>
    <property type="project" value="TreeGrafter"/>
</dbReference>
<evidence type="ECO:0000256" key="3">
    <source>
        <dbReference type="ARBA" id="ARBA00004586"/>
    </source>
</evidence>
<evidence type="ECO:0000256" key="4">
    <source>
        <dbReference type="ARBA" id="ARBA00010617"/>
    </source>
</evidence>
<evidence type="ECO:0000313" key="15">
    <source>
        <dbReference type="Proteomes" id="UP000887013"/>
    </source>
</evidence>
<evidence type="ECO:0000256" key="13">
    <source>
        <dbReference type="SAM" id="Phobius"/>
    </source>
</evidence>
<reference evidence="14" key="1">
    <citation type="submission" date="2020-08" db="EMBL/GenBank/DDBJ databases">
        <title>Multicomponent nature underlies the extraordinary mechanical properties of spider dragline silk.</title>
        <authorList>
            <person name="Kono N."/>
            <person name="Nakamura H."/>
            <person name="Mori M."/>
            <person name="Yoshida Y."/>
            <person name="Ohtoshi R."/>
            <person name="Malay A.D."/>
            <person name="Moran D.A.P."/>
            <person name="Tomita M."/>
            <person name="Numata K."/>
            <person name="Arakawa K."/>
        </authorList>
    </citation>
    <scope>NUCLEOTIDE SEQUENCE</scope>
</reference>
<dbReference type="InterPro" id="IPR036396">
    <property type="entry name" value="Cyt_P450_sf"/>
</dbReference>
<comment type="similarity">
    <text evidence="4">Belongs to the cytochrome P450 family.</text>
</comment>
<dbReference type="OrthoDB" id="6433566at2759"/>
<dbReference type="PRINTS" id="PR00464">
    <property type="entry name" value="EP450II"/>
</dbReference>
<dbReference type="InterPro" id="IPR008072">
    <property type="entry name" value="Cyt_P450_E_CYP3A"/>
</dbReference>
<comment type="subcellular location">
    <subcellularLocation>
        <location evidence="3">Endoplasmic reticulum membrane</location>
    </subcellularLocation>
    <subcellularLocation>
        <location evidence="2">Microsome membrane</location>
    </subcellularLocation>
</comment>
<keyword evidence="5" id="KW-0349">Heme</keyword>
<protein>
    <submittedName>
        <fullName evidence="14">Cytochrome P450 3A1</fullName>
    </submittedName>
</protein>
<dbReference type="PANTHER" id="PTHR24302">
    <property type="entry name" value="CYTOCHROME P450 FAMILY 3"/>
    <property type="match status" value="1"/>
</dbReference>
<evidence type="ECO:0000256" key="6">
    <source>
        <dbReference type="ARBA" id="ARBA00022723"/>
    </source>
</evidence>
<keyword evidence="7" id="KW-0256">Endoplasmic reticulum</keyword>
<dbReference type="InterPro" id="IPR050705">
    <property type="entry name" value="Cytochrome_P450_3A"/>
</dbReference>
<keyword evidence="10" id="KW-0408">Iron</keyword>
<dbReference type="AlphaFoldDB" id="A0A8X6T227"/>
<dbReference type="GO" id="GO:0020037">
    <property type="term" value="F:heme binding"/>
    <property type="evidence" value="ECO:0007669"/>
    <property type="project" value="InterPro"/>
</dbReference>
<evidence type="ECO:0000256" key="9">
    <source>
        <dbReference type="ARBA" id="ARBA00023002"/>
    </source>
</evidence>
<dbReference type="Gene3D" id="1.10.630.10">
    <property type="entry name" value="Cytochrome P450"/>
    <property type="match status" value="1"/>
</dbReference>
<evidence type="ECO:0000256" key="7">
    <source>
        <dbReference type="ARBA" id="ARBA00022824"/>
    </source>
</evidence>
<evidence type="ECO:0000256" key="10">
    <source>
        <dbReference type="ARBA" id="ARBA00023004"/>
    </source>
</evidence>
<gene>
    <name evidence="14" type="primary">Cyp3a1</name>
    <name evidence="14" type="ORF">NPIL_687641</name>
</gene>
<comment type="cofactor">
    <cofactor evidence="1">
        <name>heme</name>
        <dbReference type="ChEBI" id="CHEBI:30413"/>
    </cofactor>
</comment>
<feature type="transmembrane region" description="Helical" evidence="13">
    <location>
        <begin position="6"/>
        <end position="29"/>
    </location>
</feature>
<dbReference type="GO" id="GO:0016712">
    <property type="term" value="F:oxidoreductase activity, acting on paired donors, with incorporation or reduction of molecular oxygen, reduced flavin or flavoprotein as one donor, and incorporation of one atom of oxygen"/>
    <property type="evidence" value="ECO:0007669"/>
    <property type="project" value="InterPro"/>
</dbReference>
<dbReference type="GO" id="GO:0005506">
    <property type="term" value="F:iron ion binding"/>
    <property type="evidence" value="ECO:0007669"/>
    <property type="project" value="InterPro"/>
</dbReference>
<evidence type="ECO:0000313" key="14">
    <source>
        <dbReference type="EMBL" id="GFS69109.1"/>
    </source>
</evidence>
<evidence type="ECO:0000256" key="1">
    <source>
        <dbReference type="ARBA" id="ARBA00001971"/>
    </source>
</evidence>
<comment type="caution">
    <text evidence="14">The sequence shown here is derived from an EMBL/GenBank/DDBJ whole genome shotgun (WGS) entry which is preliminary data.</text>
</comment>
<dbReference type="InterPro" id="IPR002402">
    <property type="entry name" value="Cyt_P450_E_grp-II"/>
</dbReference>
<keyword evidence="15" id="KW-1185">Reference proteome</keyword>
<dbReference type="PRINTS" id="PR01689">
    <property type="entry name" value="EP450IICYP3A"/>
</dbReference>
<keyword evidence="6" id="KW-0479">Metal-binding</keyword>
<keyword evidence="8" id="KW-0492">Microsome</keyword>
<dbReference type="PANTHER" id="PTHR24302:SF15">
    <property type="entry name" value="FATTY-ACID PEROXYGENASE"/>
    <property type="match status" value="1"/>
</dbReference>
<dbReference type="InterPro" id="IPR001128">
    <property type="entry name" value="Cyt_P450"/>
</dbReference>
<evidence type="ECO:0000256" key="5">
    <source>
        <dbReference type="ARBA" id="ARBA00022617"/>
    </source>
</evidence>
<name>A0A8X6T227_NEPPI</name>
<keyword evidence="13" id="KW-1133">Transmembrane helix</keyword>
<keyword evidence="9" id="KW-0560">Oxidoreductase</keyword>
<keyword evidence="11" id="KW-0503">Monooxygenase</keyword>
<proteinExistence type="inferred from homology"/>
<evidence type="ECO:0000256" key="11">
    <source>
        <dbReference type="ARBA" id="ARBA00023033"/>
    </source>
</evidence>
<evidence type="ECO:0000256" key="8">
    <source>
        <dbReference type="ARBA" id="ARBA00022848"/>
    </source>
</evidence>
<keyword evidence="12 13" id="KW-0472">Membrane</keyword>
<dbReference type="GO" id="GO:0005789">
    <property type="term" value="C:endoplasmic reticulum membrane"/>
    <property type="evidence" value="ECO:0007669"/>
    <property type="project" value="UniProtKB-SubCell"/>
</dbReference>